<keyword evidence="1" id="KW-0812">Transmembrane</keyword>
<name>A0A2U1JHT2_9FLAO</name>
<comment type="caution">
    <text evidence="2">The sequence shown here is derived from an EMBL/GenBank/DDBJ whole genome shotgun (WGS) entry which is preliminary data.</text>
</comment>
<feature type="transmembrane region" description="Helical" evidence="1">
    <location>
        <begin position="188"/>
        <end position="207"/>
    </location>
</feature>
<gene>
    <name evidence="2" type="ORF">DB895_10960</name>
</gene>
<evidence type="ECO:0008006" key="4">
    <source>
        <dbReference type="Google" id="ProtNLM"/>
    </source>
</evidence>
<feature type="transmembrane region" description="Helical" evidence="1">
    <location>
        <begin position="102"/>
        <end position="118"/>
    </location>
</feature>
<accession>A0A2U1JHT2</accession>
<keyword evidence="1" id="KW-1133">Transmembrane helix</keyword>
<proteinExistence type="predicted"/>
<dbReference type="AlphaFoldDB" id="A0A2U1JHT2"/>
<keyword evidence="1" id="KW-0472">Membrane</keyword>
<keyword evidence="3" id="KW-1185">Reference proteome</keyword>
<protein>
    <recommendedName>
        <fullName evidence="4">Yip1 domain-containing protein</fullName>
    </recommendedName>
</protein>
<dbReference type="Proteomes" id="UP000245449">
    <property type="component" value="Unassembled WGS sequence"/>
</dbReference>
<sequence length="208" mass="24827">MFFLHISLLSVLLITINYFLNNILNTEKLLYDSLFNKLTGNQLNQYFEFKNKWRLISYIFIPFFYILKTSLITSTVSVGAYFFCNKEVKYKYFWSVIVKGEYIYLLVGITKIIWFYFFQPNFTIEDIQYFYPLSALNITGYKGLDPWLIYPFQVLNIFELAYIIYLSYQIGYLTKTNADNGLKIVCYSYLPALLLWVTVVMFFTLNYS</sequence>
<feature type="transmembrane region" description="Helical" evidence="1">
    <location>
        <begin position="55"/>
        <end position="82"/>
    </location>
</feature>
<evidence type="ECO:0000313" key="3">
    <source>
        <dbReference type="Proteomes" id="UP000245449"/>
    </source>
</evidence>
<dbReference type="EMBL" id="QCZI01000014">
    <property type="protein sequence ID" value="PWA04433.1"/>
    <property type="molecule type" value="Genomic_DNA"/>
</dbReference>
<feature type="transmembrane region" description="Helical" evidence="1">
    <location>
        <begin position="147"/>
        <end position="168"/>
    </location>
</feature>
<feature type="transmembrane region" description="Helical" evidence="1">
    <location>
        <begin position="6"/>
        <end position="24"/>
    </location>
</feature>
<reference evidence="2 3" key="1">
    <citation type="submission" date="2018-04" db="EMBL/GenBank/DDBJ databases">
        <title>Flavobacterium sp. nov., isolated from glacier ice.</title>
        <authorList>
            <person name="Liu Q."/>
            <person name="Xin Y.-H."/>
        </authorList>
    </citation>
    <scope>NUCLEOTIDE SEQUENCE [LARGE SCALE GENOMIC DNA]</scope>
    <source>
        <strain evidence="2 3">RB1R5</strain>
    </source>
</reference>
<evidence type="ECO:0000256" key="1">
    <source>
        <dbReference type="SAM" id="Phobius"/>
    </source>
</evidence>
<organism evidence="2 3">
    <name type="scientific">Flavobacterium psychrotolerans</name>
    <dbReference type="NCBI Taxonomy" id="2169410"/>
    <lineage>
        <taxon>Bacteria</taxon>
        <taxon>Pseudomonadati</taxon>
        <taxon>Bacteroidota</taxon>
        <taxon>Flavobacteriia</taxon>
        <taxon>Flavobacteriales</taxon>
        <taxon>Flavobacteriaceae</taxon>
        <taxon>Flavobacterium</taxon>
    </lineage>
</organism>
<evidence type="ECO:0000313" key="2">
    <source>
        <dbReference type="EMBL" id="PWA04433.1"/>
    </source>
</evidence>